<evidence type="ECO:0000256" key="5">
    <source>
        <dbReference type="SAM" id="MobiDB-lite"/>
    </source>
</evidence>
<evidence type="ECO:0000256" key="4">
    <source>
        <dbReference type="ARBA" id="ARBA00023136"/>
    </source>
</evidence>
<feature type="compositionally biased region" description="Acidic residues" evidence="5">
    <location>
        <begin position="374"/>
        <end position="391"/>
    </location>
</feature>
<dbReference type="Pfam" id="PF03151">
    <property type="entry name" value="TPT"/>
    <property type="match status" value="1"/>
</dbReference>
<feature type="compositionally biased region" description="Basic and acidic residues" evidence="5">
    <location>
        <begin position="32"/>
        <end position="41"/>
    </location>
</feature>
<evidence type="ECO:0000256" key="3">
    <source>
        <dbReference type="ARBA" id="ARBA00022989"/>
    </source>
</evidence>
<protein>
    <submittedName>
        <fullName evidence="8">Triose-phosphate Transporter, variant 2</fullName>
    </submittedName>
</protein>
<feature type="transmembrane region" description="Helical" evidence="6">
    <location>
        <begin position="159"/>
        <end position="178"/>
    </location>
</feature>
<feature type="transmembrane region" description="Helical" evidence="6">
    <location>
        <begin position="215"/>
        <end position="240"/>
    </location>
</feature>
<dbReference type="InterPro" id="IPR004853">
    <property type="entry name" value="Sugar_P_trans_dom"/>
</dbReference>
<feature type="region of interest" description="Disordered" evidence="5">
    <location>
        <begin position="1"/>
        <end position="48"/>
    </location>
</feature>
<evidence type="ECO:0000313" key="9">
    <source>
        <dbReference type="Proteomes" id="UP000324748"/>
    </source>
</evidence>
<feature type="region of interest" description="Disordered" evidence="5">
    <location>
        <begin position="369"/>
        <end position="437"/>
    </location>
</feature>
<reference evidence="8 9" key="1">
    <citation type="submission" date="2019-05" db="EMBL/GenBank/DDBJ databases">
        <title>Emergence of the Ug99 lineage of the wheat stem rust pathogen through somatic hybridization.</title>
        <authorList>
            <person name="Li F."/>
            <person name="Upadhyaya N.M."/>
            <person name="Sperschneider J."/>
            <person name="Matny O."/>
            <person name="Nguyen-Phuc H."/>
            <person name="Mago R."/>
            <person name="Raley C."/>
            <person name="Miller M.E."/>
            <person name="Silverstein K.A.T."/>
            <person name="Henningsen E."/>
            <person name="Hirsch C.D."/>
            <person name="Visser B."/>
            <person name="Pretorius Z.A."/>
            <person name="Steffenson B.J."/>
            <person name="Schwessinger B."/>
            <person name="Dodds P.N."/>
            <person name="Figueroa M."/>
        </authorList>
    </citation>
    <scope>NUCLEOTIDE SEQUENCE [LARGE SCALE GENOMIC DNA]</scope>
    <source>
        <strain evidence="8">21-0</strain>
    </source>
</reference>
<dbReference type="OrthoDB" id="18894at2759"/>
<evidence type="ECO:0000256" key="2">
    <source>
        <dbReference type="ARBA" id="ARBA00022692"/>
    </source>
</evidence>
<proteinExistence type="predicted"/>
<dbReference type="Proteomes" id="UP000324748">
    <property type="component" value="Unassembled WGS sequence"/>
</dbReference>
<gene>
    <name evidence="8" type="primary">CAS42_1</name>
    <name evidence="8" type="ORF">PGT21_034418</name>
</gene>
<organism evidence="8 9">
    <name type="scientific">Puccinia graminis f. sp. tritici</name>
    <dbReference type="NCBI Taxonomy" id="56615"/>
    <lineage>
        <taxon>Eukaryota</taxon>
        <taxon>Fungi</taxon>
        <taxon>Dikarya</taxon>
        <taxon>Basidiomycota</taxon>
        <taxon>Pucciniomycotina</taxon>
        <taxon>Pucciniomycetes</taxon>
        <taxon>Pucciniales</taxon>
        <taxon>Pucciniaceae</taxon>
        <taxon>Puccinia</taxon>
    </lineage>
</organism>
<feature type="transmembrane region" description="Helical" evidence="6">
    <location>
        <begin position="260"/>
        <end position="277"/>
    </location>
</feature>
<dbReference type="InterPro" id="IPR050186">
    <property type="entry name" value="TPT_transporter"/>
</dbReference>
<feature type="transmembrane region" description="Helical" evidence="6">
    <location>
        <begin position="289"/>
        <end position="312"/>
    </location>
</feature>
<dbReference type="PANTHER" id="PTHR11132">
    <property type="entry name" value="SOLUTE CARRIER FAMILY 35"/>
    <property type="match status" value="1"/>
</dbReference>
<evidence type="ECO:0000256" key="6">
    <source>
        <dbReference type="SAM" id="Phobius"/>
    </source>
</evidence>
<comment type="subcellular location">
    <subcellularLocation>
        <location evidence="1">Membrane</location>
        <topology evidence="1">Multi-pass membrane protein</topology>
    </subcellularLocation>
</comment>
<sequence>MNSTENQQDYNYSTATPTNYYEQQQPQAELQTEEHDLERSTTSKPRNTITPSTKATFWKNALINASFIASWYLFATLISLYNKWMFSPDHYNFQSRTRPTAHDYLRKALPCGMASGLDIGLSNTSLKTVTLSFYTMCKSSSLAFVLLFAFLFKLEKPTYKLTGIILLITAGVVLMVSSETQFDFWGMVEVLSASCLGGLRWSLTQILLDKQSMGMNTPIATIFWLAPTMGLSLSFCSLIFEGWSNLLSEQAFFGDLGKSFMTMTYIATAGVLAYLMTVSEYFLIQRTSVVTLSIAGVFKEVGTIFLSTVIFHDIMTPLNISGLGITLFGIGLYNVLKYKQSLKKVNLSDGRDRQGSIVLTNRTKEDSKIYSKLEDDEEEDVDLDSGSEEREEDHQHHDVHPNNDYEDLDRDRDDSIDSNIDPRRRLMLMTEKAPSLQ</sequence>
<feature type="domain" description="Sugar phosphate transporter" evidence="7">
    <location>
        <begin position="74"/>
        <end position="334"/>
    </location>
</feature>
<dbReference type="GO" id="GO:0016020">
    <property type="term" value="C:membrane"/>
    <property type="evidence" value="ECO:0007669"/>
    <property type="project" value="UniProtKB-SubCell"/>
</dbReference>
<keyword evidence="4 6" id="KW-0472">Membrane</keyword>
<evidence type="ECO:0000256" key="1">
    <source>
        <dbReference type="ARBA" id="ARBA00004141"/>
    </source>
</evidence>
<dbReference type="EMBL" id="VSWC01000170">
    <property type="protein sequence ID" value="KAA1072442.1"/>
    <property type="molecule type" value="Genomic_DNA"/>
</dbReference>
<feature type="compositionally biased region" description="Basic and acidic residues" evidence="5">
    <location>
        <begin position="392"/>
        <end position="424"/>
    </location>
</feature>
<feature type="compositionally biased region" description="Polar residues" evidence="5">
    <location>
        <begin position="1"/>
        <end position="30"/>
    </location>
</feature>
<feature type="transmembrane region" description="Helical" evidence="6">
    <location>
        <begin position="318"/>
        <end position="336"/>
    </location>
</feature>
<name>A0A5B0M6P6_PUCGR</name>
<keyword evidence="9" id="KW-1185">Reference proteome</keyword>
<evidence type="ECO:0000259" key="7">
    <source>
        <dbReference type="Pfam" id="PF03151"/>
    </source>
</evidence>
<feature type="transmembrane region" description="Helical" evidence="6">
    <location>
        <begin position="131"/>
        <end position="152"/>
    </location>
</feature>
<dbReference type="AlphaFoldDB" id="A0A5B0M6P6"/>
<accession>A0A5B0M6P6</accession>
<keyword evidence="2 6" id="KW-0812">Transmembrane</keyword>
<comment type="caution">
    <text evidence="8">The sequence shown here is derived from an EMBL/GenBank/DDBJ whole genome shotgun (WGS) entry which is preliminary data.</text>
</comment>
<keyword evidence="3 6" id="KW-1133">Transmembrane helix</keyword>
<feature type="transmembrane region" description="Helical" evidence="6">
    <location>
        <begin position="184"/>
        <end position="203"/>
    </location>
</feature>
<feature type="transmembrane region" description="Helical" evidence="6">
    <location>
        <begin position="61"/>
        <end position="81"/>
    </location>
</feature>
<evidence type="ECO:0000313" key="8">
    <source>
        <dbReference type="EMBL" id="KAA1072442.1"/>
    </source>
</evidence>